<comment type="subcellular location">
    <subcellularLocation>
        <location evidence="1">Cytoplasm</location>
    </subcellularLocation>
</comment>
<evidence type="ECO:0000256" key="2">
    <source>
        <dbReference type="ARBA" id="ARBA00022490"/>
    </source>
</evidence>
<dbReference type="GO" id="GO:0005737">
    <property type="term" value="C:cytoplasm"/>
    <property type="evidence" value="ECO:0007669"/>
    <property type="project" value="UniProtKB-SubCell"/>
</dbReference>
<evidence type="ECO:0000313" key="5">
    <source>
        <dbReference type="EMBL" id="AEG79728.1"/>
    </source>
</evidence>
<dbReference type="PANTHER" id="PTHR21162">
    <property type="entry name" value="P53 AND DNA DAMAGE-REGULATED PROTEIN"/>
    <property type="match status" value="1"/>
</dbReference>
<feature type="region of interest" description="Disordered" evidence="4">
    <location>
        <begin position="36"/>
        <end position="61"/>
    </location>
</feature>
<gene>
    <name evidence="5" type="primary">PDRG1</name>
</gene>
<proteinExistence type="evidence at transcript level"/>
<reference evidence="5" key="1">
    <citation type="submission" date="2011-04" db="EMBL/GenBank/DDBJ databases">
        <title>Cloning and characterization of PDRG1 gene from Apostichopus japonicus and the expression during aestivation.</title>
        <authorList>
            <person name="Wang T."/>
            <person name="Yang H."/>
        </authorList>
    </citation>
    <scope>NUCLEOTIDE SEQUENCE</scope>
</reference>
<accession>I1SWI6</accession>
<evidence type="ECO:0000256" key="4">
    <source>
        <dbReference type="SAM" id="MobiDB-lite"/>
    </source>
</evidence>
<evidence type="ECO:0000256" key="1">
    <source>
        <dbReference type="ARBA" id="ARBA00004496"/>
    </source>
</evidence>
<dbReference type="EMBL" id="JF815074">
    <property type="protein sequence ID" value="AEG79728.1"/>
    <property type="molecule type" value="mRNA"/>
</dbReference>
<dbReference type="PANTHER" id="PTHR21162:SF0">
    <property type="entry name" value="P53 AND DNA DAMAGE-REGULATED PROTEIN 1"/>
    <property type="match status" value="1"/>
</dbReference>
<dbReference type="CDD" id="cd22860">
    <property type="entry name" value="PDRG1"/>
    <property type="match status" value="1"/>
</dbReference>
<protein>
    <submittedName>
        <fullName evidence="5">p53 and DNA damage-regulated protein 1</fullName>
    </submittedName>
</protein>
<dbReference type="AlphaFoldDB" id="I1SWI6"/>
<keyword evidence="2" id="KW-0963">Cytoplasm</keyword>
<keyword evidence="3" id="KW-0143">Chaperone</keyword>
<dbReference type="InterPro" id="IPR030482">
    <property type="entry name" value="PDRG1"/>
</dbReference>
<name>I1SWI6_STIJA</name>
<evidence type="ECO:0000256" key="3">
    <source>
        <dbReference type="ARBA" id="ARBA00023186"/>
    </source>
</evidence>
<sequence>MSRDTRFVLNHLTELEELAEEVLTVKQQIVDLDKKRNQNREAIRALQNKKKKTTQEGDKKTNQKEWVCFGNTFMKLPQSKTQDMLQEDQNSLDQEIDKLHNELRPKVSRLRELEGLPEAKGFDLKSLTKEEAMAIHR</sequence>
<organism evidence="5">
    <name type="scientific">Stichopus japonicus</name>
    <name type="common">Sea cucumber</name>
    <dbReference type="NCBI Taxonomy" id="307972"/>
    <lineage>
        <taxon>Eukaryota</taxon>
        <taxon>Metazoa</taxon>
        <taxon>Echinodermata</taxon>
        <taxon>Eleutherozoa</taxon>
        <taxon>Echinozoa</taxon>
        <taxon>Holothuroidea</taxon>
        <taxon>Aspidochirotacea</taxon>
        <taxon>Aspidochirotida</taxon>
        <taxon>Stichopodidae</taxon>
        <taxon>Apostichopus</taxon>
    </lineage>
</organism>
<dbReference type="SUPFAM" id="SSF46579">
    <property type="entry name" value="Prefoldin"/>
    <property type="match status" value="1"/>
</dbReference>